<protein>
    <recommendedName>
        <fullName evidence="3">DUF2793 domain-containing protein</fullName>
    </recommendedName>
</protein>
<evidence type="ECO:0000313" key="2">
    <source>
        <dbReference type="Proteomes" id="UP000184391"/>
    </source>
</evidence>
<organism evidence="1 2">
    <name type="scientific">Erythrobacter sanguineus</name>
    <dbReference type="NCBI Taxonomy" id="198312"/>
    <lineage>
        <taxon>Bacteria</taxon>
        <taxon>Pseudomonadati</taxon>
        <taxon>Pseudomonadota</taxon>
        <taxon>Alphaproteobacteria</taxon>
        <taxon>Sphingomonadales</taxon>
        <taxon>Erythrobacteraceae</taxon>
        <taxon>Erythrobacter/Porphyrobacter group</taxon>
        <taxon>Erythrobacter</taxon>
    </lineage>
</organism>
<dbReference type="AlphaFoldDB" id="A0A1M7T3S5"/>
<proteinExistence type="predicted"/>
<evidence type="ECO:0000313" key="1">
    <source>
        <dbReference type="EMBL" id="SHN65403.1"/>
    </source>
</evidence>
<sequence>MNEPIAFPAGTPRLNLPLLFAGQSQKEFFVNQSLTILDALAPGTVMASLQEPPETVEEGDCYRVMAGASGSWADHIDQIALRVAGSWHFVPAAEGMCIFDATAGHWLCFRGGWLSASVPLMPVGGSTIDAEARAILTQLIDALRLIGILVPEAL</sequence>
<dbReference type="RefSeq" id="WP_072675693.1">
    <property type="nucleotide sequence ID" value="NZ_FRDF01000023.1"/>
</dbReference>
<gene>
    <name evidence="1" type="ORF">SAMN02745193_02865</name>
</gene>
<accession>A0A1M7T3S5</accession>
<dbReference type="InterPro" id="IPR021251">
    <property type="entry name" value="DUF2793"/>
</dbReference>
<dbReference type="EMBL" id="FRDF01000023">
    <property type="protein sequence ID" value="SHN65403.1"/>
    <property type="molecule type" value="Genomic_DNA"/>
</dbReference>
<name>A0A1M7T3S5_9SPHN</name>
<dbReference type="OrthoDB" id="564699at2"/>
<keyword evidence="2" id="KW-1185">Reference proteome</keyword>
<evidence type="ECO:0008006" key="3">
    <source>
        <dbReference type="Google" id="ProtNLM"/>
    </source>
</evidence>
<dbReference type="STRING" id="198312.SAMN02745193_02865"/>
<dbReference type="Proteomes" id="UP000184391">
    <property type="component" value="Unassembled WGS sequence"/>
</dbReference>
<dbReference type="Pfam" id="PF10983">
    <property type="entry name" value="DUF2793"/>
    <property type="match status" value="1"/>
</dbReference>
<reference evidence="2" key="1">
    <citation type="submission" date="2016-12" db="EMBL/GenBank/DDBJ databases">
        <authorList>
            <person name="Varghese N."/>
            <person name="Submissions S."/>
        </authorList>
    </citation>
    <scope>NUCLEOTIDE SEQUENCE [LARGE SCALE GENOMIC DNA]</scope>
    <source>
        <strain evidence="2">DSM 11032</strain>
    </source>
</reference>